<dbReference type="InterPro" id="IPR050882">
    <property type="entry name" value="Prepilin_peptidase/N-MTase"/>
</dbReference>
<dbReference type="Pfam" id="PF06750">
    <property type="entry name" value="A24_N_bact"/>
    <property type="match status" value="1"/>
</dbReference>
<gene>
    <name evidence="3" type="ORF">ID09_08695</name>
</gene>
<protein>
    <submittedName>
        <fullName evidence="3">Peptidase</fullName>
    </submittedName>
</protein>
<keyword evidence="1" id="KW-0812">Transmembrane</keyword>
<evidence type="ECO:0000256" key="1">
    <source>
        <dbReference type="SAM" id="Phobius"/>
    </source>
</evidence>
<keyword evidence="1" id="KW-1133">Transmembrane helix</keyword>
<proteinExistence type="predicted"/>
<accession>A0A075SFG7</accession>
<reference evidence="3 4" key="1">
    <citation type="journal article" date="2014" name="Genome Announc.">
        <title>Whole-Genome Sequence of Streptococcus suis Serotype 4 Reference Strain 6407.</title>
        <authorList>
            <person name="Wang K."/>
            <person name="Chen J."/>
            <person name="Yao H."/>
            <person name="Lu C."/>
        </authorList>
    </citation>
    <scope>NUCLEOTIDE SEQUENCE [LARGE SCALE GENOMIC DNA]</scope>
    <source>
        <strain evidence="3">6407</strain>
    </source>
</reference>
<name>A0A075SFG7_STRSU</name>
<keyword evidence="1" id="KW-0472">Membrane</keyword>
<sequence length="214" mass="24277">MKTIILFFLGASIGSFLGLVIDRFPEQSIITPSSHCNACKRRLKAWDLIPVLSQLSTKSKCRYCKAKISYWYLGLEFLAGLVVLLCHFQVLNLTETILILAGLVLTIYDIKHQEYPFAIWLVFTFIALILSQLNWLFCGFLLLAYLTEKWQINIGSGDFLYLASLALICGFTELLWIIQISSLLGLLVFTIFKPKSIPYVPLLFLSSIPIILCI</sequence>
<dbReference type="GO" id="GO:0004190">
    <property type="term" value="F:aspartic-type endopeptidase activity"/>
    <property type="evidence" value="ECO:0007669"/>
    <property type="project" value="TreeGrafter"/>
</dbReference>
<dbReference type="PATRIC" id="fig|1214179.4.peg.1718"/>
<dbReference type="InterPro" id="IPR010627">
    <property type="entry name" value="Prepilin_pept_A24_N"/>
</dbReference>
<feature type="transmembrane region" description="Helical" evidence="1">
    <location>
        <begin position="117"/>
        <end position="147"/>
    </location>
</feature>
<evidence type="ECO:0000313" key="3">
    <source>
        <dbReference type="EMBL" id="AIG44092.1"/>
    </source>
</evidence>
<dbReference type="GO" id="GO:0005886">
    <property type="term" value="C:plasma membrane"/>
    <property type="evidence" value="ECO:0007669"/>
    <property type="project" value="TreeGrafter"/>
</dbReference>
<feature type="transmembrane region" description="Helical" evidence="1">
    <location>
        <begin position="68"/>
        <end position="86"/>
    </location>
</feature>
<dbReference type="Proteomes" id="UP000028185">
    <property type="component" value="Chromosome"/>
</dbReference>
<evidence type="ECO:0000259" key="2">
    <source>
        <dbReference type="Pfam" id="PF06750"/>
    </source>
</evidence>
<evidence type="ECO:0000313" key="4">
    <source>
        <dbReference type="Proteomes" id="UP000028185"/>
    </source>
</evidence>
<dbReference type="PANTHER" id="PTHR30487:SF0">
    <property type="entry name" value="PREPILIN LEADER PEPTIDASE_N-METHYLTRANSFERASE-RELATED"/>
    <property type="match status" value="1"/>
</dbReference>
<feature type="transmembrane region" description="Helical" evidence="1">
    <location>
        <begin position="159"/>
        <end position="191"/>
    </location>
</feature>
<dbReference type="PANTHER" id="PTHR30487">
    <property type="entry name" value="TYPE 4 PREPILIN-LIKE PROTEINS LEADER PEPTIDE-PROCESSING ENZYME"/>
    <property type="match status" value="1"/>
</dbReference>
<dbReference type="GO" id="GO:0006465">
    <property type="term" value="P:signal peptide processing"/>
    <property type="evidence" value="ECO:0007669"/>
    <property type="project" value="TreeGrafter"/>
</dbReference>
<dbReference type="EMBL" id="CP008921">
    <property type="protein sequence ID" value="AIG44092.1"/>
    <property type="molecule type" value="Genomic_DNA"/>
</dbReference>
<dbReference type="HOGENOM" id="CLU_057101_1_1_9"/>
<dbReference type="RefSeq" id="WP_024381659.1">
    <property type="nucleotide sequence ID" value="NZ_ALLE01000012.1"/>
</dbReference>
<organism evidence="3 4">
    <name type="scientific">Streptococcus suis 6407</name>
    <dbReference type="NCBI Taxonomy" id="1214179"/>
    <lineage>
        <taxon>Bacteria</taxon>
        <taxon>Bacillati</taxon>
        <taxon>Bacillota</taxon>
        <taxon>Bacilli</taxon>
        <taxon>Lactobacillales</taxon>
        <taxon>Streptococcaceae</taxon>
        <taxon>Streptococcus</taxon>
    </lineage>
</organism>
<dbReference type="AlphaFoldDB" id="A0A075SFG7"/>
<feature type="domain" description="Prepilin peptidase A24 N-terminal" evidence="2">
    <location>
        <begin position="9"/>
        <end position="88"/>
    </location>
</feature>
<feature type="transmembrane region" description="Helical" evidence="1">
    <location>
        <begin position="197"/>
        <end position="213"/>
    </location>
</feature>